<dbReference type="Proteomes" id="UP000053467">
    <property type="component" value="Unassembled WGS sequence"/>
</dbReference>
<evidence type="ECO:0000313" key="1">
    <source>
        <dbReference type="EMBL" id="KUK88123.1"/>
    </source>
</evidence>
<name>A0A101I4F7_UNCT6</name>
<protein>
    <recommendedName>
        <fullName evidence="3">Lipoprotein</fullName>
    </recommendedName>
</protein>
<proteinExistence type="predicted"/>
<accession>A0A101I4F7</accession>
<organism evidence="1 2">
    <name type="scientific">candidate division TA06 bacterium 34_109</name>
    <dbReference type="NCBI Taxonomy" id="1635277"/>
    <lineage>
        <taxon>Bacteria</taxon>
        <taxon>Bacteria division TA06</taxon>
    </lineage>
</organism>
<comment type="caution">
    <text evidence="1">The sequence shown here is derived from an EMBL/GenBank/DDBJ whole genome shotgun (WGS) entry which is preliminary data.</text>
</comment>
<reference evidence="2" key="1">
    <citation type="journal article" date="2015" name="MBio">
        <title>Genome-Resolved Metagenomic Analysis Reveals Roles for Candidate Phyla and Other Microbial Community Members in Biogeochemical Transformations in Oil Reservoirs.</title>
        <authorList>
            <person name="Hu P."/>
            <person name="Tom L."/>
            <person name="Singh A."/>
            <person name="Thomas B.C."/>
            <person name="Baker B.J."/>
            <person name="Piceno Y.M."/>
            <person name="Andersen G.L."/>
            <person name="Banfield J.F."/>
        </authorList>
    </citation>
    <scope>NUCLEOTIDE SEQUENCE [LARGE SCALE GENOMIC DNA]</scope>
</reference>
<evidence type="ECO:0000313" key="2">
    <source>
        <dbReference type="Proteomes" id="UP000053467"/>
    </source>
</evidence>
<sequence length="161" mass="18043">MNKFLFLIILVVFFFSSCMLLPLPQSAEIELTYTPNPVTDGYYDGNYGWSFYSDITISEKNNISVTLGNYGPNGCCCYGQLIVNGKIVETYYYDESDVESWFGTLTIEGGSYIKENDALFTTGNYPSAKMSETYYGKDENGNLVSCSNTLILDASKKKKKI</sequence>
<dbReference type="PROSITE" id="PS51257">
    <property type="entry name" value="PROKAR_LIPOPROTEIN"/>
    <property type="match status" value="1"/>
</dbReference>
<dbReference type="EMBL" id="LGGX01000001">
    <property type="protein sequence ID" value="KUK88123.1"/>
    <property type="molecule type" value="Genomic_DNA"/>
</dbReference>
<dbReference type="AlphaFoldDB" id="A0A101I4F7"/>
<evidence type="ECO:0008006" key="3">
    <source>
        <dbReference type="Google" id="ProtNLM"/>
    </source>
</evidence>
<gene>
    <name evidence="1" type="ORF">XE03_0129</name>
</gene>